<evidence type="ECO:0000256" key="8">
    <source>
        <dbReference type="ARBA" id="ARBA00023002"/>
    </source>
</evidence>
<sequence>MAGLDGLAGLPVIVGAGVAGLSTALHLKGPCVLINNAPLGMGGSSALAQGGLSAAVGPGDSPAQHAQDTLAAGAGLCDEAVVRRMTTAGPEAVRQLLAWGVPFARDDKGALALHLEAAHSRPRVLFAGGDASGRLMTQALVRQALAKPSIHVLAPAQAQRIITQHGHVAGLEIALPEGTFILPTAHIIMATGGLGGLYNATTVPEGQKGGGLALAARAGAAFADMEFTQFHPTVLDTGTPGQRPLVSEAVRGAGAKLIDETGQRFTEELAPRDVVSRALAQHLAAGHRVFLDARRLPGGRFSELFPTIFARCLEHGVNPEQDPIPVRPAMHYHMGGIMVDGACRSTVPGLYAVGEAACTGLHGANRLASNSLLEAFVTGAWAAGDINQHPLAAQSPGQGTPHAASTPSVPLQQPLQKPLPDVGALMWQYAGINRNQEGLSALLDKLRPLTPHDDAALMGCFVAEAALRRCESRGAHARSDYPTCRPPSEMPRQSLILGDVLA</sequence>
<keyword evidence="5 11" id="KW-0285">Flavoprotein</keyword>
<proteinExistence type="inferred from homology"/>
<dbReference type="SUPFAM" id="SSF51905">
    <property type="entry name" value="FAD/NAD(P)-binding domain"/>
    <property type="match status" value="1"/>
</dbReference>
<dbReference type="Gene3D" id="3.50.50.60">
    <property type="entry name" value="FAD/NAD(P)-binding domain"/>
    <property type="match status" value="1"/>
</dbReference>
<evidence type="ECO:0000256" key="1">
    <source>
        <dbReference type="ARBA" id="ARBA00001974"/>
    </source>
</evidence>
<keyword evidence="6 11" id="KW-0662">Pyridine nucleotide biosynthesis</keyword>
<dbReference type="Gene3D" id="3.90.700.10">
    <property type="entry name" value="Succinate dehydrogenase/fumarate reductase flavoprotein, catalytic domain"/>
    <property type="match status" value="1"/>
</dbReference>
<feature type="domain" description="FAD-dependent oxidoreductase 2 FAD-binding" evidence="13">
    <location>
        <begin position="12"/>
        <end position="372"/>
    </location>
</feature>
<dbReference type="AlphaFoldDB" id="A0A4Y6UE43"/>
<keyword evidence="8 11" id="KW-0560">Oxidoreductase</keyword>
<dbReference type="Pfam" id="PF00890">
    <property type="entry name" value="FAD_binding_2"/>
    <property type="match status" value="1"/>
</dbReference>
<comment type="subcellular location">
    <subcellularLocation>
        <location evidence="11">Cytoplasm</location>
    </subcellularLocation>
</comment>
<dbReference type="Proteomes" id="UP000318709">
    <property type="component" value="Chromosome"/>
</dbReference>
<dbReference type="SUPFAM" id="SSF56425">
    <property type="entry name" value="Succinate dehydrogenase/fumarate reductase flavoprotein, catalytic domain"/>
    <property type="match status" value="1"/>
</dbReference>
<dbReference type="InterPro" id="IPR003953">
    <property type="entry name" value="FAD-dep_OxRdtase_2_FAD-bd"/>
</dbReference>
<dbReference type="GO" id="GO:0008734">
    <property type="term" value="F:L-aspartate oxidase activity"/>
    <property type="evidence" value="ECO:0007669"/>
    <property type="project" value="UniProtKB-UniRule"/>
</dbReference>
<evidence type="ECO:0000256" key="2">
    <source>
        <dbReference type="ARBA" id="ARBA00004950"/>
    </source>
</evidence>
<evidence type="ECO:0000256" key="12">
    <source>
        <dbReference type="SAM" id="MobiDB-lite"/>
    </source>
</evidence>
<dbReference type="PANTHER" id="PTHR42716:SF2">
    <property type="entry name" value="L-ASPARTATE OXIDASE, CHLOROPLASTIC"/>
    <property type="match status" value="1"/>
</dbReference>
<dbReference type="GO" id="GO:0005737">
    <property type="term" value="C:cytoplasm"/>
    <property type="evidence" value="ECO:0007669"/>
    <property type="project" value="UniProtKB-SubCell"/>
</dbReference>
<evidence type="ECO:0000256" key="6">
    <source>
        <dbReference type="ARBA" id="ARBA00022642"/>
    </source>
</evidence>
<dbReference type="EC" id="1.4.3.16" evidence="4 10"/>
<protein>
    <recommendedName>
        <fullName evidence="4 10">L-aspartate oxidase</fullName>
        <ecNumber evidence="4 10">1.4.3.16</ecNumber>
    </recommendedName>
</protein>
<dbReference type="PANTHER" id="PTHR42716">
    <property type="entry name" value="L-ASPARTATE OXIDASE"/>
    <property type="match status" value="1"/>
</dbReference>
<evidence type="ECO:0000256" key="5">
    <source>
        <dbReference type="ARBA" id="ARBA00022630"/>
    </source>
</evidence>
<dbReference type="InterPro" id="IPR037099">
    <property type="entry name" value="Fum_R/Succ_DH_flav-like_C_sf"/>
</dbReference>
<comment type="catalytic activity">
    <reaction evidence="9">
        <text>L-aspartate + O2 = iminosuccinate + H2O2</text>
        <dbReference type="Rhea" id="RHEA:25876"/>
        <dbReference type="ChEBI" id="CHEBI:15379"/>
        <dbReference type="ChEBI" id="CHEBI:16240"/>
        <dbReference type="ChEBI" id="CHEBI:29991"/>
        <dbReference type="ChEBI" id="CHEBI:77875"/>
        <dbReference type="EC" id="1.4.3.16"/>
    </reaction>
    <physiologicalReaction direction="left-to-right" evidence="9">
        <dbReference type="Rhea" id="RHEA:25877"/>
    </physiologicalReaction>
</comment>
<gene>
    <name evidence="15" type="ORF">E3E12_01610</name>
</gene>
<comment type="similarity">
    <text evidence="3 11">Belongs to the FAD-dependent oxidoreductase 2 family. NadB subfamily.</text>
</comment>
<dbReference type="UniPathway" id="UPA00253">
    <property type="reaction ID" value="UER00326"/>
</dbReference>
<accession>A0A4Y6UE43</accession>
<evidence type="ECO:0000313" key="15">
    <source>
        <dbReference type="EMBL" id="QDH14285.1"/>
    </source>
</evidence>
<dbReference type="SUPFAM" id="SSF46977">
    <property type="entry name" value="Succinate dehydrogenase/fumarate reductase flavoprotein C-terminal domain"/>
    <property type="match status" value="1"/>
</dbReference>
<dbReference type="Gene3D" id="1.20.58.100">
    <property type="entry name" value="Fumarate reductase/succinate dehydrogenase flavoprotein-like, C-terminal domain"/>
    <property type="match status" value="1"/>
</dbReference>
<evidence type="ECO:0000256" key="4">
    <source>
        <dbReference type="ARBA" id="ARBA00012173"/>
    </source>
</evidence>
<evidence type="ECO:0000259" key="13">
    <source>
        <dbReference type="Pfam" id="PF00890"/>
    </source>
</evidence>
<evidence type="ECO:0000313" key="16">
    <source>
        <dbReference type="Proteomes" id="UP000318709"/>
    </source>
</evidence>
<evidence type="ECO:0000256" key="7">
    <source>
        <dbReference type="ARBA" id="ARBA00022827"/>
    </source>
</evidence>
<feature type="domain" description="Fumarate reductase/succinate dehydrogenase flavoprotein-like C-terminal" evidence="14">
    <location>
        <begin position="458"/>
        <end position="483"/>
    </location>
</feature>
<name>A0A4Y6UE43_9PROT</name>
<dbReference type="OrthoDB" id="9806724at2"/>
<comment type="pathway">
    <text evidence="2 11">Cofactor biosynthesis; NAD(+) biosynthesis; iminoaspartate from L-aspartate (oxidase route): step 1/1.</text>
</comment>
<evidence type="ECO:0000259" key="14">
    <source>
        <dbReference type="Pfam" id="PF02910"/>
    </source>
</evidence>
<evidence type="ECO:0000256" key="10">
    <source>
        <dbReference type="NCBIfam" id="TIGR00551"/>
    </source>
</evidence>
<keyword evidence="16" id="KW-1185">Reference proteome</keyword>
<dbReference type="KEGG" id="swf:E3E12_01610"/>
<dbReference type="Pfam" id="PF02910">
    <property type="entry name" value="Succ_DH_flav_C"/>
    <property type="match status" value="1"/>
</dbReference>
<dbReference type="EMBL" id="CP038231">
    <property type="protein sequence ID" value="QDH14285.1"/>
    <property type="molecule type" value="Genomic_DNA"/>
</dbReference>
<feature type="region of interest" description="Disordered" evidence="12">
    <location>
        <begin position="390"/>
        <end position="415"/>
    </location>
</feature>
<evidence type="ECO:0000256" key="9">
    <source>
        <dbReference type="ARBA" id="ARBA00048305"/>
    </source>
</evidence>
<feature type="compositionally biased region" description="Polar residues" evidence="12">
    <location>
        <begin position="395"/>
        <end position="409"/>
    </location>
</feature>
<dbReference type="PRINTS" id="PR00368">
    <property type="entry name" value="FADPNR"/>
</dbReference>
<dbReference type="NCBIfam" id="TIGR00551">
    <property type="entry name" value="nadB"/>
    <property type="match status" value="1"/>
</dbReference>
<dbReference type="GO" id="GO:0034628">
    <property type="term" value="P:'de novo' NAD+ biosynthetic process from L-aspartate"/>
    <property type="evidence" value="ECO:0007669"/>
    <property type="project" value="TreeGrafter"/>
</dbReference>
<dbReference type="InterPro" id="IPR015939">
    <property type="entry name" value="Fum_Rdtase/Succ_DH_flav-like_C"/>
</dbReference>
<dbReference type="InterPro" id="IPR005288">
    <property type="entry name" value="NadB"/>
</dbReference>
<evidence type="ECO:0000256" key="11">
    <source>
        <dbReference type="RuleBase" id="RU362049"/>
    </source>
</evidence>
<dbReference type="NCBIfam" id="NF005701">
    <property type="entry name" value="PRK07512.1"/>
    <property type="match status" value="1"/>
</dbReference>
<comment type="cofactor">
    <cofactor evidence="1 11">
        <name>FAD</name>
        <dbReference type="ChEBI" id="CHEBI:57692"/>
    </cofactor>
</comment>
<keyword evidence="7 11" id="KW-0274">FAD</keyword>
<dbReference type="InterPro" id="IPR027477">
    <property type="entry name" value="Succ_DH/fumarate_Rdtase_cat_sf"/>
</dbReference>
<organism evidence="15 16">
    <name type="scientific">Formicincola oecophyllae</name>
    <dbReference type="NCBI Taxonomy" id="2558361"/>
    <lineage>
        <taxon>Bacteria</taxon>
        <taxon>Pseudomonadati</taxon>
        <taxon>Pseudomonadota</taxon>
        <taxon>Alphaproteobacteria</taxon>
        <taxon>Acetobacterales</taxon>
        <taxon>Acetobacteraceae</taxon>
        <taxon>Formicincola</taxon>
    </lineage>
</organism>
<dbReference type="InterPro" id="IPR036188">
    <property type="entry name" value="FAD/NAD-bd_sf"/>
</dbReference>
<reference evidence="15 16" key="1">
    <citation type="submission" date="2019-03" db="EMBL/GenBank/DDBJ databases">
        <title>The complete genome sequence of Swingsia_sp. F3b2 LMG30590(T).</title>
        <authorList>
            <person name="Chua K.-O."/>
            <person name="Chan K.-G."/>
            <person name="See-Too W.-S."/>
        </authorList>
    </citation>
    <scope>NUCLEOTIDE SEQUENCE [LARGE SCALE GENOMIC DNA]</scope>
    <source>
        <strain evidence="15 16">F3b2</strain>
    </source>
</reference>
<comment type="function">
    <text evidence="11">Catalyzes the oxidation of L-aspartate to iminoaspartate.</text>
</comment>
<evidence type="ECO:0000256" key="3">
    <source>
        <dbReference type="ARBA" id="ARBA00008562"/>
    </source>
</evidence>